<feature type="region of interest" description="Disordered" evidence="1">
    <location>
        <begin position="132"/>
        <end position="154"/>
    </location>
</feature>
<evidence type="ECO:0000313" key="3">
    <source>
        <dbReference type="Proteomes" id="UP000002943"/>
    </source>
</evidence>
<dbReference type="Proteomes" id="UP000002943">
    <property type="component" value="Unassembled WGS sequence"/>
</dbReference>
<dbReference type="EMBL" id="AEIU01000002">
    <property type="protein sequence ID" value="EFP98534.1"/>
    <property type="molecule type" value="Genomic_DNA"/>
</dbReference>
<reference evidence="2 3" key="1">
    <citation type="journal article" date="2012" name="Int. J. Syst. Evol. Microbiol.">
        <title>Vibrio caribbeanicus sp. nov., isolated from the marine sponge Scleritoderma cyanea.</title>
        <authorList>
            <person name="Hoffmann M."/>
            <person name="Monday S.R."/>
            <person name="Allard M.W."/>
            <person name="Strain E.A."/>
            <person name="Whittaker P."/>
            <person name="Naum M."/>
            <person name="McCarthy P.J."/>
            <person name="Lopez J.V."/>
            <person name="Fischer M."/>
            <person name="Brown E.W."/>
        </authorList>
    </citation>
    <scope>NUCLEOTIDE SEQUENCE [LARGE SCALE GENOMIC DNA]</scope>
    <source>
        <strain evidence="2 3">ATCC BAA-2122</strain>
    </source>
</reference>
<protein>
    <submittedName>
        <fullName evidence="2">Uncharacterized protein</fullName>
    </submittedName>
</protein>
<evidence type="ECO:0000313" key="2">
    <source>
        <dbReference type="EMBL" id="EFP98534.1"/>
    </source>
</evidence>
<proteinExistence type="predicted"/>
<accession>E3BEB7</accession>
<evidence type="ECO:0000256" key="1">
    <source>
        <dbReference type="SAM" id="MobiDB-lite"/>
    </source>
</evidence>
<sequence length="154" mass="17664">MNIQATTFNQDIVGVWEARCFPVYDLQFQTIVNFNSTMLTISPQFNVSSYVKVYDANDRDCASDYQSIQLNSRFVIQEADYSIDGFPIQFVDIETQNVNPATVRWNQSPTIFSIGLIDNDILYLGQSTIDHSGRDNDSRHNQLNMDAPFYRALQ</sequence>
<dbReference type="AlphaFoldDB" id="E3BEB7"/>
<name>E3BEB7_9VIBR</name>
<organism evidence="2 3">
    <name type="scientific">Vibrio caribbeanicus ATCC BAA-2122</name>
    <dbReference type="NCBI Taxonomy" id="796620"/>
    <lineage>
        <taxon>Bacteria</taxon>
        <taxon>Pseudomonadati</taxon>
        <taxon>Pseudomonadota</taxon>
        <taxon>Gammaproteobacteria</taxon>
        <taxon>Vibrionales</taxon>
        <taxon>Vibrionaceae</taxon>
        <taxon>Vibrio</taxon>
    </lineage>
</organism>
<comment type="caution">
    <text evidence="2">The sequence shown here is derived from an EMBL/GenBank/DDBJ whole genome shotgun (WGS) entry which is preliminary data.</text>
</comment>
<keyword evidence="3" id="KW-1185">Reference proteome</keyword>
<gene>
    <name evidence="2" type="ORF">VIBC2010_08303</name>
</gene>